<sequence>MIVCCVAHTLMWMNKIVDYFKKDATSMRILLSASKVFGFERGRILHEGSTLGNSNGLILLADTQRELLKFCKKMRQVPM</sequence>
<proteinExistence type="predicted"/>
<evidence type="ECO:0000313" key="2">
    <source>
        <dbReference type="Proteomes" id="UP000257109"/>
    </source>
</evidence>
<name>A0A371GZJ8_MUCPR</name>
<dbReference type="AlphaFoldDB" id="A0A371GZJ8"/>
<comment type="caution">
    <text evidence="1">The sequence shown here is derived from an EMBL/GenBank/DDBJ whole genome shotgun (WGS) entry which is preliminary data.</text>
</comment>
<feature type="non-terminal residue" evidence="1">
    <location>
        <position position="1"/>
    </location>
</feature>
<feature type="non-terminal residue" evidence="1">
    <location>
        <position position="79"/>
    </location>
</feature>
<dbReference type="Proteomes" id="UP000257109">
    <property type="component" value="Unassembled WGS sequence"/>
</dbReference>
<organism evidence="1 2">
    <name type="scientific">Mucuna pruriens</name>
    <name type="common">Velvet bean</name>
    <name type="synonym">Dolichos pruriens</name>
    <dbReference type="NCBI Taxonomy" id="157652"/>
    <lineage>
        <taxon>Eukaryota</taxon>
        <taxon>Viridiplantae</taxon>
        <taxon>Streptophyta</taxon>
        <taxon>Embryophyta</taxon>
        <taxon>Tracheophyta</taxon>
        <taxon>Spermatophyta</taxon>
        <taxon>Magnoliopsida</taxon>
        <taxon>eudicotyledons</taxon>
        <taxon>Gunneridae</taxon>
        <taxon>Pentapetalae</taxon>
        <taxon>rosids</taxon>
        <taxon>fabids</taxon>
        <taxon>Fabales</taxon>
        <taxon>Fabaceae</taxon>
        <taxon>Papilionoideae</taxon>
        <taxon>50 kb inversion clade</taxon>
        <taxon>NPAAA clade</taxon>
        <taxon>indigoferoid/millettioid clade</taxon>
        <taxon>Phaseoleae</taxon>
        <taxon>Mucuna</taxon>
    </lineage>
</organism>
<reference evidence="1" key="1">
    <citation type="submission" date="2018-05" db="EMBL/GenBank/DDBJ databases">
        <title>Draft genome of Mucuna pruriens seed.</title>
        <authorList>
            <person name="Nnadi N.E."/>
            <person name="Vos R."/>
            <person name="Hasami M.H."/>
            <person name="Devisetty U.K."/>
            <person name="Aguiy J.C."/>
        </authorList>
    </citation>
    <scope>NUCLEOTIDE SEQUENCE [LARGE SCALE GENOMIC DNA]</scope>
    <source>
        <strain evidence="1">JCA_2017</strain>
    </source>
</reference>
<protein>
    <submittedName>
        <fullName evidence="1">Uncharacterized protein</fullName>
    </submittedName>
</protein>
<gene>
    <name evidence="1" type="ORF">CR513_21535</name>
</gene>
<accession>A0A371GZJ8</accession>
<keyword evidence="2" id="KW-1185">Reference proteome</keyword>
<evidence type="ECO:0000313" key="1">
    <source>
        <dbReference type="EMBL" id="RDX95876.1"/>
    </source>
</evidence>
<dbReference type="EMBL" id="QJKJ01004022">
    <property type="protein sequence ID" value="RDX95876.1"/>
    <property type="molecule type" value="Genomic_DNA"/>
</dbReference>